<reference evidence="2" key="1">
    <citation type="journal article" date="2023" name="Nat. Plants">
        <title>Single-cell RNA sequencing provides a high-resolution roadmap for understanding the multicellular compartmentation of specialized metabolism.</title>
        <authorList>
            <person name="Sun S."/>
            <person name="Shen X."/>
            <person name="Li Y."/>
            <person name="Li Y."/>
            <person name="Wang S."/>
            <person name="Li R."/>
            <person name="Zhang H."/>
            <person name="Shen G."/>
            <person name="Guo B."/>
            <person name="Wei J."/>
            <person name="Xu J."/>
            <person name="St-Pierre B."/>
            <person name="Chen S."/>
            <person name="Sun C."/>
        </authorList>
    </citation>
    <scope>NUCLEOTIDE SEQUENCE [LARGE SCALE GENOMIC DNA]</scope>
</reference>
<evidence type="ECO:0000313" key="2">
    <source>
        <dbReference type="Proteomes" id="UP001060085"/>
    </source>
</evidence>
<sequence>MKSTSNLDCLSLTKEISILLAICDSVNRGFTSFELRLTQVEEGMGAVDAHMENLDQRVEGLEADVAETHEEVREALTKLGESNREDLQALRDEFMAEVARLRDVHQREINSLLMQLEEARGDLALCKKAVLAGSTTSTVEPRRVDIPKPRSFAGTRNAREVDNFLWGLEQYFDAVGIIEDGAKIKSAALYLTDTAMLWWRRRQEDVKRGTCSIATFDDFKGELKRQFCPENAEEEARGRLRRLKHLGSIRDYVKDFTNLVLEIPDMSDKDSLFFFMDGLQTWAKIELRRRGVQDLATAIAIAESLIDYSSKKEPSKSKEKKGGPNKGKQKENFDRSIPKRGCFLCGELHWTRDCPKTKALNALTADVKGHESSGNKEGAQVGSLQLLNVIQSTPKTQAKGLQFVDATINGKETKALLDTGASHNFISAEEANRLGLQIVGGTGSMKAVNSMAKPIQGIARGVKTTLGAWVGYLNLSVVPMDDFKVVLGMEFLDQVKAFPIPFANTMCILDEGKTCVVPTLRSTKSDPQALSAMQFEKGLKRDEESYLAILKEHDDEEIPPQLTVPKEMEGVLREFKDVMPDELPKKLPPRREVDHQIELEPGAKPPAMSPYRMAPPELAELKKQLKGLIDAGFIRPSKAPFGAPVLFQKKKDGSLRMCIDYRALNKVTIKNKYPIPLVADLFDQLGHARYFTKLDLRSGYYQVRIAEGDEPKTTCITRYGSYEFLVMPFGLTNAPATFCTLMNKLFHPYLDQFVVVYLDDIVIYSQTLEEHKEHLRKVFQVLKDNELYVKKEKCSFAQEEVLFLGHKIKGGKLMMEDTKVQAIQRWEPPTKVHELRSFLGLVNYYRRFIKGYSARAAPLTDLLKKNRPWAWSEDCQRAFEDLKKAICKDPVLSLPDYSKPFEVHTDASDFAIGGVLMQDGHPIAYESRKLNETERRYTVQEKEMTAIIHCLRVWRHYLLGSRFVIMTDNIATSYFQTQKKLSPKQARWQDFLAEFDYSLEYKPGKANVVADALSRKVELASISRVDSPLLKRIKEGLQQDSLAKNLIALVMEGKTRRFWLEEGMLYTKGNRLFVPKWGNLRRELIKECHDSKWAGHPGMKRTLALLKTTYYWPQMQDEVESYVRTCLICQQDKVEQNAPPGLLDPLPIPKRPWESVSMDFITSLPKSEGFGTRAYLNKASKRMKKWADKKRRPLEFQEGDLVMVKLLPQQFKSFRKLQLPSRLKIHPVFHVSLLKPYHEDMEDPTRGESKRAPTAVVTSFDKEVEAILADRHIRRRGVPSYWEYLVKWKNLPESEASWEREDALWQFKDHIQQFHDEGAMRASRA</sequence>
<keyword evidence="2" id="KW-1185">Reference proteome</keyword>
<dbReference type="Proteomes" id="UP001060085">
    <property type="component" value="Linkage Group LG06"/>
</dbReference>
<dbReference type="EMBL" id="CM044706">
    <property type="protein sequence ID" value="KAI5659726.1"/>
    <property type="molecule type" value="Genomic_DNA"/>
</dbReference>
<gene>
    <name evidence="1" type="ORF">M9H77_28519</name>
</gene>
<proteinExistence type="predicted"/>
<accession>A0ACC0AG60</accession>
<evidence type="ECO:0000313" key="1">
    <source>
        <dbReference type="EMBL" id="KAI5659726.1"/>
    </source>
</evidence>
<organism evidence="1 2">
    <name type="scientific">Catharanthus roseus</name>
    <name type="common">Madagascar periwinkle</name>
    <name type="synonym">Vinca rosea</name>
    <dbReference type="NCBI Taxonomy" id="4058"/>
    <lineage>
        <taxon>Eukaryota</taxon>
        <taxon>Viridiplantae</taxon>
        <taxon>Streptophyta</taxon>
        <taxon>Embryophyta</taxon>
        <taxon>Tracheophyta</taxon>
        <taxon>Spermatophyta</taxon>
        <taxon>Magnoliopsida</taxon>
        <taxon>eudicotyledons</taxon>
        <taxon>Gunneridae</taxon>
        <taxon>Pentapetalae</taxon>
        <taxon>asterids</taxon>
        <taxon>lamiids</taxon>
        <taxon>Gentianales</taxon>
        <taxon>Apocynaceae</taxon>
        <taxon>Rauvolfioideae</taxon>
        <taxon>Vinceae</taxon>
        <taxon>Catharanthinae</taxon>
        <taxon>Catharanthus</taxon>
    </lineage>
</organism>
<comment type="caution">
    <text evidence="1">The sequence shown here is derived from an EMBL/GenBank/DDBJ whole genome shotgun (WGS) entry which is preliminary data.</text>
</comment>
<protein>
    <submittedName>
        <fullName evidence="1">Uncharacterized protein</fullName>
    </submittedName>
</protein>
<name>A0ACC0AG60_CATRO</name>